<evidence type="ECO:0000259" key="3">
    <source>
        <dbReference type="PROSITE" id="PS51186"/>
    </source>
</evidence>
<organism evidence="4 5">
    <name type="scientific">Paenibacillus alvei</name>
    <name type="common">Bacillus alvei</name>
    <dbReference type="NCBI Taxonomy" id="44250"/>
    <lineage>
        <taxon>Bacteria</taxon>
        <taxon>Bacillati</taxon>
        <taxon>Bacillota</taxon>
        <taxon>Bacilli</taxon>
        <taxon>Bacillales</taxon>
        <taxon>Paenibacillaceae</taxon>
        <taxon>Paenibacillus</taxon>
    </lineage>
</organism>
<feature type="domain" description="N-acetyltransferase" evidence="3">
    <location>
        <begin position="8"/>
        <end position="151"/>
    </location>
</feature>
<dbReference type="AlphaFoldDB" id="A0A383R9Q6"/>
<keyword evidence="1 4" id="KW-0808">Transferase</keyword>
<dbReference type="InterPro" id="IPR016181">
    <property type="entry name" value="Acyl_CoA_acyltransferase"/>
</dbReference>
<name>A0A383R9Q6_PAEAL</name>
<dbReference type="Pfam" id="PF13527">
    <property type="entry name" value="Acetyltransf_9"/>
    <property type="match status" value="1"/>
</dbReference>
<dbReference type="GO" id="GO:0016747">
    <property type="term" value="F:acyltransferase activity, transferring groups other than amino-acyl groups"/>
    <property type="evidence" value="ECO:0007669"/>
    <property type="project" value="InterPro"/>
</dbReference>
<dbReference type="InterPro" id="IPR050680">
    <property type="entry name" value="YpeA/RimI_acetyltransf"/>
</dbReference>
<evidence type="ECO:0000256" key="2">
    <source>
        <dbReference type="ARBA" id="ARBA00023315"/>
    </source>
</evidence>
<dbReference type="Proteomes" id="UP000304148">
    <property type="component" value="Chromosome"/>
</dbReference>
<sequence>MNGFVFIKDYKNIEKYRVSFNALAQESFGIQFEDWYQRGCWNDRYICYSYADGDRVVANVSVNIMDIVVKNEIHEAIMIGTVMTDEAYRNQGLSRKLMEIVIEEYQQKCSFMYLYANRTVLDFYPKFGFHKVQEPDFYSVINTLEAHSDRPHMRKLNVMDVQDWELVMRYYASRSVRYSTCDAIHAEGIFSWYCLHVFESDLYFDEELDAVVIFMEEGNSIQLYDVLSPKQIDLSQVVNKIATEQTERVYYQFHPEQGGFRVEYPEPSDDNLFMLPNRLQSLDHIKLPKIAQA</sequence>
<protein>
    <submittedName>
        <fullName evidence="4">Acetyltransferase</fullName>
    </submittedName>
</protein>
<keyword evidence="2" id="KW-0012">Acyltransferase</keyword>
<reference evidence="5" key="1">
    <citation type="submission" date="2018-08" db="EMBL/GenBank/DDBJ databases">
        <authorList>
            <person name="Chevrot R."/>
        </authorList>
    </citation>
    <scope>NUCLEOTIDE SEQUENCE [LARGE SCALE GENOMIC DNA]</scope>
</reference>
<proteinExistence type="predicted"/>
<dbReference type="EMBL" id="LS992241">
    <property type="protein sequence ID" value="SYX83312.1"/>
    <property type="molecule type" value="Genomic_DNA"/>
</dbReference>
<evidence type="ECO:0000313" key="5">
    <source>
        <dbReference type="Proteomes" id="UP000304148"/>
    </source>
</evidence>
<dbReference type="InterPro" id="IPR000182">
    <property type="entry name" value="GNAT_dom"/>
</dbReference>
<dbReference type="SUPFAM" id="SSF55729">
    <property type="entry name" value="Acyl-CoA N-acyltransferases (Nat)"/>
    <property type="match status" value="1"/>
</dbReference>
<evidence type="ECO:0000256" key="1">
    <source>
        <dbReference type="ARBA" id="ARBA00022679"/>
    </source>
</evidence>
<gene>
    <name evidence="4" type="ORF">PBLR_11734</name>
</gene>
<accession>A0A383R9Q6</accession>
<dbReference type="PROSITE" id="PS51186">
    <property type="entry name" value="GNAT"/>
    <property type="match status" value="1"/>
</dbReference>
<dbReference type="PANTHER" id="PTHR43420">
    <property type="entry name" value="ACETYLTRANSFERASE"/>
    <property type="match status" value="1"/>
</dbReference>
<dbReference type="RefSeq" id="WP_138185436.1">
    <property type="nucleotide sequence ID" value="NZ_LS992241.1"/>
</dbReference>
<dbReference type="CDD" id="cd04301">
    <property type="entry name" value="NAT_SF"/>
    <property type="match status" value="1"/>
</dbReference>
<dbReference type="PANTHER" id="PTHR43420:SF31">
    <property type="entry name" value="ACETYLTRANSFERASE"/>
    <property type="match status" value="1"/>
</dbReference>
<evidence type="ECO:0000313" key="4">
    <source>
        <dbReference type="EMBL" id="SYX83312.1"/>
    </source>
</evidence>
<dbReference type="Gene3D" id="3.40.630.30">
    <property type="match status" value="1"/>
</dbReference>